<protein>
    <submittedName>
        <fullName evidence="1">Uncharacterized protein</fullName>
    </submittedName>
</protein>
<gene>
    <name evidence="1" type="ORF">YC6258_04115</name>
</gene>
<keyword evidence="2" id="KW-1185">Reference proteome</keyword>
<dbReference type="Proteomes" id="UP000032266">
    <property type="component" value="Chromosome"/>
</dbReference>
<sequence length="54" mass="6396">MANFAGSWGHFYVLSFSLRFSCYEPEHSFSIWFIQNQLLLMMKMSVICEQGNRI</sequence>
<reference evidence="1 2" key="1">
    <citation type="submission" date="2014-01" db="EMBL/GenBank/DDBJ databases">
        <title>Full genme sequencing of cellulolytic bacterium Gynuella sunshinyii YC6258T gen. nov., sp. nov.</title>
        <authorList>
            <person name="Khan H."/>
            <person name="Chung E.J."/>
            <person name="Chung Y.R."/>
        </authorList>
    </citation>
    <scope>NUCLEOTIDE SEQUENCE [LARGE SCALE GENOMIC DNA]</scope>
    <source>
        <strain evidence="1 2">YC6258</strain>
    </source>
</reference>
<name>A0A0C5VPG3_9GAMM</name>
<dbReference type="KEGG" id="gsn:YC6258_04115"/>
<evidence type="ECO:0000313" key="2">
    <source>
        <dbReference type="Proteomes" id="UP000032266"/>
    </source>
</evidence>
<organism evidence="1 2">
    <name type="scientific">Gynuella sunshinyii YC6258</name>
    <dbReference type="NCBI Taxonomy" id="1445510"/>
    <lineage>
        <taxon>Bacteria</taxon>
        <taxon>Pseudomonadati</taxon>
        <taxon>Pseudomonadota</taxon>
        <taxon>Gammaproteobacteria</taxon>
        <taxon>Oceanospirillales</taxon>
        <taxon>Saccharospirillaceae</taxon>
        <taxon>Gynuella</taxon>
    </lineage>
</organism>
<accession>A0A0C5VPG3</accession>
<dbReference type="EMBL" id="CP007142">
    <property type="protein sequence ID" value="AJQ96151.1"/>
    <property type="molecule type" value="Genomic_DNA"/>
</dbReference>
<proteinExistence type="predicted"/>
<evidence type="ECO:0000313" key="1">
    <source>
        <dbReference type="EMBL" id="AJQ96151.1"/>
    </source>
</evidence>
<dbReference type="STRING" id="1445510.YC6258_04115"/>
<dbReference type="AlphaFoldDB" id="A0A0C5VPG3"/>
<dbReference type="HOGENOM" id="CLU_3043956_0_0_6"/>